<keyword evidence="7" id="KW-1133">Transmembrane helix</keyword>
<dbReference type="Proteomes" id="UP000789831">
    <property type="component" value="Unassembled WGS sequence"/>
</dbReference>
<keyword evidence="3 6" id="KW-0378">Hydrolase</keyword>
<dbReference type="GO" id="GO:0005743">
    <property type="term" value="C:mitochondrial inner membrane"/>
    <property type="evidence" value="ECO:0007669"/>
    <property type="project" value="TreeGrafter"/>
</dbReference>
<dbReference type="InterPro" id="IPR051156">
    <property type="entry name" value="Mito/Outer_Membr_Metalloprot"/>
</dbReference>
<reference evidence="9" key="1">
    <citation type="submission" date="2021-06" db="EMBL/GenBank/DDBJ databases">
        <authorList>
            <person name="Kallberg Y."/>
            <person name="Tangrot J."/>
            <person name="Rosling A."/>
        </authorList>
    </citation>
    <scope>NUCLEOTIDE SEQUENCE</scope>
    <source>
        <strain evidence="9">MT106</strain>
    </source>
</reference>
<dbReference type="GO" id="GO:0034982">
    <property type="term" value="P:mitochondrial protein processing"/>
    <property type="evidence" value="ECO:0007669"/>
    <property type="project" value="TreeGrafter"/>
</dbReference>
<sequence>AKEESELESSCSLEADSALRNSFQLKTNLLNQLRRTRQFSCLTLGLSSDICNNSNSLFFKNSSIQKPLLKIIPLKVPSLRRQVHIFNDQPPIRRTPPPPISQYRRFQQAPPFYQKQVFWVYTGAIGGLAGVYYYNHLETVPMTGRRRFIDITPKQEELMSQQAYRQIMSIYRGKILSPLSLQTQFVRGVAERIIKVSGMEHLNWEFHVISSPEKNAFVLPGGKIFVFTGILPITQNEDGMAAVLGHEIGHQIARHSAEKLSFVKVLFFTQILLSLIFDPGLLSRVFFELGIMMPFSRKCETEADYIGLLLMAQACFDPREAKNVWKRMDQAQKIAPPQFLSTHPANKKRIQKIEEWMPEAMQKRAGSDCEQTMEGFRDAFDQMRGQWVVY</sequence>
<keyword evidence="7" id="KW-0812">Transmembrane</keyword>
<protein>
    <submittedName>
        <fullName evidence="9">3529_t:CDS:1</fullName>
    </submittedName>
</protein>
<feature type="domain" description="Peptidase M48" evidence="8">
    <location>
        <begin position="182"/>
        <end position="356"/>
    </location>
</feature>
<keyword evidence="5 6" id="KW-0482">Metalloprotease</keyword>
<evidence type="ECO:0000256" key="2">
    <source>
        <dbReference type="ARBA" id="ARBA00022723"/>
    </source>
</evidence>
<evidence type="ECO:0000256" key="6">
    <source>
        <dbReference type="RuleBase" id="RU003983"/>
    </source>
</evidence>
<organism evidence="9 10">
    <name type="scientific">Ambispora gerdemannii</name>
    <dbReference type="NCBI Taxonomy" id="144530"/>
    <lineage>
        <taxon>Eukaryota</taxon>
        <taxon>Fungi</taxon>
        <taxon>Fungi incertae sedis</taxon>
        <taxon>Mucoromycota</taxon>
        <taxon>Glomeromycotina</taxon>
        <taxon>Glomeromycetes</taxon>
        <taxon>Archaeosporales</taxon>
        <taxon>Ambisporaceae</taxon>
        <taxon>Ambispora</taxon>
    </lineage>
</organism>
<evidence type="ECO:0000256" key="4">
    <source>
        <dbReference type="ARBA" id="ARBA00022833"/>
    </source>
</evidence>
<dbReference type="GO" id="GO:0004222">
    <property type="term" value="F:metalloendopeptidase activity"/>
    <property type="evidence" value="ECO:0007669"/>
    <property type="project" value="InterPro"/>
</dbReference>
<dbReference type="AlphaFoldDB" id="A0A9N9CMB5"/>
<dbReference type="GO" id="GO:0046872">
    <property type="term" value="F:metal ion binding"/>
    <property type="evidence" value="ECO:0007669"/>
    <property type="project" value="UniProtKB-KW"/>
</dbReference>
<keyword evidence="4 6" id="KW-0862">Zinc</keyword>
<comment type="caution">
    <text evidence="9">The sequence shown here is derived from an EMBL/GenBank/DDBJ whole genome shotgun (WGS) entry which is preliminary data.</text>
</comment>
<evidence type="ECO:0000256" key="7">
    <source>
        <dbReference type="SAM" id="Phobius"/>
    </source>
</evidence>
<dbReference type="GO" id="GO:0006515">
    <property type="term" value="P:protein quality control for misfolded or incompletely synthesized proteins"/>
    <property type="evidence" value="ECO:0007669"/>
    <property type="project" value="TreeGrafter"/>
</dbReference>
<evidence type="ECO:0000256" key="5">
    <source>
        <dbReference type="ARBA" id="ARBA00023049"/>
    </source>
</evidence>
<comment type="cofactor">
    <cofactor evidence="6">
        <name>Zn(2+)</name>
        <dbReference type="ChEBI" id="CHEBI:29105"/>
    </cofactor>
    <text evidence="6">Binds 1 zinc ion per subunit.</text>
</comment>
<name>A0A9N9CMB5_9GLOM</name>
<proteinExistence type="inferred from homology"/>
<dbReference type="Gene3D" id="3.30.2010.10">
    <property type="entry name" value="Metalloproteases ('zincins'), catalytic domain"/>
    <property type="match status" value="1"/>
</dbReference>
<comment type="similarity">
    <text evidence="6">Belongs to the peptidase M48 family.</text>
</comment>
<keyword evidence="1 6" id="KW-0645">Protease</keyword>
<dbReference type="OrthoDB" id="7464992at2759"/>
<keyword evidence="2" id="KW-0479">Metal-binding</keyword>
<dbReference type="CDD" id="cd07331">
    <property type="entry name" value="M48C_Oma1_like"/>
    <property type="match status" value="1"/>
</dbReference>
<feature type="transmembrane region" description="Helical" evidence="7">
    <location>
        <begin position="265"/>
        <end position="287"/>
    </location>
</feature>
<dbReference type="PANTHER" id="PTHR22726:SF1">
    <property type="entry name" value="METALLOENDOPEPTIDASE OMA1, MITOCHONDRIAL"/>
    <property type="match status" value="1"/>
</dbReference>
<dbReference type="EMBL" id="CAJVPL010002310">
    <property type="protein sequence ID" value="CAG8606409.1"/>
    <property type="molecule type" value="Genomic_DNA"/>
</dbReference>
<evidence type="ECO:0000256" key="3">
    <source>
        <dbReference type="ARBA" id="ARBA00022801"/>
    </source>
</evidence>
<evidence type="ECO:0000259" key="8">
    <source>
        <dbReference type="Pfam" id="PF01435"/>
    </source>
</evidence>
<evidence type="ECO:0000256" key="1">
    <source>
        <dbReference type="ARBA" id="ARBA00022670"/>
    </source>
</evidence>
<dbReference type="PANTHER" id="PTHR22726">
    <property type="entry name" value="METALLOENDOPEPTIDASE OMA1"/>
    <property type="match status" value="1"/>
</dbReference>
<evidence type="ECO:0000313" key="9">
    <source>
        <dbReference type="EMBL" id="CAG8606409.1"/>
    </source>
</evidence>
<dbReference type="InterPro" id="IPR001915">
    <property type="entry name" value="Peptidase_M48"/>
</dbReference>
<dbReference type="Pfam" id="PF01435">
    <property type="entry name" value="Peptidase_M48"/>
    <property type="match status" value="1"/>
</dbReference>
<keyword evidence="10" id="KW-1185">Reference proteome</keyword>
<keyword evidence="7" id="KW-0472">Membrane</keyword>
<gene>
    <name evidence="9" type="ORF">AGERDE_LOCUS9363</name>
</gene>
<accession>A0A9N9CMB5</accession>
<evidence type="ECO:0000313" key="10">
    <source>
        <dbReference type="Proteomes" id="UP000789831"/>
    </source>
</evidence>
<feature type="non-terminal residue" evidence="9">
    <location>
        <position position="1"/>
    </location>
</feature>